<dbReference type="EMBL" id="RIAR02000001">
    <property type="protein sequence ID" value="NSL87383.1"/>
    <property type="molecule type" value="Genomic_DNA"/>
</dbReference>
<evidence type="ECO:0000259" key="2">
    <source>
        <dbReference type="Pfam" id="PF00326"/>
    </source>
</evidence>
<evidence type="ECO:0000313" key="5">
    <source>
        <dbReference type="Proteomes" id="UP000281028"/>
    </source>
</evidence>
<dbReference type="PANTHER" id="PTHR42776:SF27">
    <property type="entry name" value="DIPEPTIDYL PEPTIDASE FAMILY MEMBER 6"/>
    <property type="match status" value="1"/>
</dbReference>
<evidence type="ECO:0000313" key="4">
    <source>
        <dbReference type="EMBL" id="NSL91238.1"/>
    </source>
</evidence>
<gene>
    <name evidence="3" type="ORF">ECE50_011110</name>
    <name evidence="4" type="ORF">ECE50_030730</name>
</gene>
<dbReference type="AlphaFoldDB" id="A0A3S1AWI0"/>
<dbReference type="OrthoDB" id="9812921at2"/>
<dbReference type="InterPro" id="IPR029058">
    <property type="entry name" value="AB_hydrolase_fold"/>
</dbReference>
<keyword evidence="1" id="KW-0378">Hydrolase</keyword>
<dbReference type="Proteomes" id="UP000281028">
    <property type="component" value="Unassembled WGS sequence"/>
</dbReference>
<reference evidence="4" key="1">
    <citation type="submission" date="2020-05" db="EMBL/GenBank/DDBJ databases">
        <title>Chitinophaga laudate sp. nov., isolated from a tropical peat swamp.</title>
        <authorList>
            <person name="Goh C.B.S."/>
            <person name="Lee M.S."/>
            <person name="Parimannan S."/>
            <person name="Pasbakhsh P."/>
            <person name="Yule C.M."/>
            <person name="Rajandas H."/>
            <person name="Loke S."/>
            <person name="Croft L."/>
            <person name="Tan J.B.L."/>
        </authorList>
    </citation>
    <scope>NUCLEOTIDE SEQUENCE</scope>
    <source>
        <strain evidence="4">Mgbs1</strain>
    </source>
</reference>
<evidence type="ECO:0000256" key="1">
    <source>
        <dbReference type="ARBA" id="ARBA00022801"/>
    </source>
</evidence>
<organism evidence="4 5">
    <name type="scientific">Chitinophaga solisilvae</name>
    <dbReference type="NCBI Taxonomy" id="1233460"/>
    <lineage>
        <taxon>Bacteria</taxon>
        <taxon>Pseudomonadati</taxon>
        <taxon>Bacteroidota</taxon>
        <taxon>Chitinophagia</taxon>
        <taxon>Chitinophagales</taxon>
        <taxon>Chitinophagaceae</taxon>
        <taxon>Chitinophaga</taxon>
    </lineage>
</organism>
<dbReference type="Pfam" id="PF00326">
    <property type="entry name" value="Peptidase_S9"/>
    <property type="match status" value="1"/>
</dbReference>
<accession>A0A3S1AWI0</accession>
<comment type="caution">
    <text evidence="4">The sequence shown here is derived from an EMBL/GenBank/DDBJ whole genome shotgun (WGS) entry which is preliminary data.</text>
</comment>
<dbReference type="PANTHER" id="PTHR42776">
    <property type="entry name" value="SERINE PEPTIDASE S9 FAMILY MEMBER"/>
    <property type="match status" value="1"/>
</dbReference>
<dbReference type="GO" id="GO:0006508">
    <property type="term" value="P:proteolysis"/>
    <property type="evidence" value="ECO:0007669"/>
    <property type="project" value="InterPro"/>
</dbReference>
<feature type="domain" description="Peptidase S9 prolyl oligopeptidase catalytic" evidence="2">
    <location>
        <begin position="684"/>
        <end position="855"/>
    </location>
</feature>
<dbReference type="Gene3D" id="3.40.50.1820">
    <property type="entry name" value="alpha/beta hydrolase"/>
    <property type="match status" value="1"/>
</dbReference>
<evidence type="ECO:0000313" key="3">
    <source>
        <dbReference type="EMBL" id="NSL87383.1"/>
    </source>
</evidence>
<dbReference type="SUPFAM" id="SSF53474">
    <property type="entry name" value="alpha/beta-Hydrolases"/>
    <property type="match status" value="1"/>
</dbReference>
<dbReference type="InterPro" id="IPR001375">
    <property type="entry name" value="Peptidase_S9_cat"/>
</dbReference>
<keyword evidence="5" id="KW-1185">Reference proteome</keyword>
<protein>
    <submittedName>
        <fullName evidence="4">S9 family peptidase</fullName>
    </submittedName>
</protein>
<dbReference type="SUPFAM" id="SSF82171">
    <property type="entry name" value="DPP6 N-terminal domain-like"/>
    <property type="match status" value="1"/>
</dbReference>
<proteinExistence type="predicted"/>
<dbReference type="EMBL" id="RIAR02000004">
    <property type="protein sequence ID" value="NSL91238.1"/>
    <property type="molecule type" value="Genomic_DNA"/>
</dbReference>
<name>A0A3S1AWI0_9BACT</name>
<sequence length="893" mass="101624">MKNILACIYFMLLSGTVTGQKPVIDQSVYNSWPFIGNPIISNNGRYFIYAEENKPVGGRTAVFLSIDRKWKYSKENVRDIAISEDGKKAIFTDPHDQLYELILGTHLIKPIAQVTSARFIKHRGVEWLLYHEKEGDKRLVLRSMCTDTVLTYPFVESYVLNEKSDRMLLVCTSDSFGVIKNLYIVSSISEKPQLIWKGNNVNNIVFDQGGKQFAFQGNHLGSDKISRFWYYKSELVKAEPLFANTDIIPDGLLADNLLQFSHDGQQLFFNARDTLALPKDSTAVSVDIWSYSDDVLQLEQLVNNRSRDYLSVLDLASHNIIRLERENEYISLFETVKGTVGVLMFRKGAHLGETHWNKHCGPFYYLVSCADGNRKFMGGIRLEDASPSGKYLIGYDSIWNCYSYNLSTGQLRNLTGRLPVPTSPEWDLLHPPRGIFMVKGWLPDDRKVLVSDGYDLWWIDPSGQNVSVNFTNSMGRKHDMVFGLLNYSSRQIVSDKSVLILNMFDRKTKYNGFYQKMPNATGDPEKLSSGPFIYNVPFTYVVDLYAIHDPLKARDTLLYVVQRESSSESPNYFSTYDFKHFQPLSDLYPERNYNWLTAELFSYKSNGTGGRMLQGILYKPENFDSTKKYPVIINYYEKKSDGLNLYLRPLPITGEVKVPSFVSNEYVMLLADIYYTKGFPGKSACDAIEGAAKALKQYSWVGKIGIQGQSFGGYETNYIITHSKMFDAAMASSGFCNIIGSYGTPISEGFMYYSSWAEAGQGRIGATLWQRPDLYLNNSPVFQADKVTTPLLMMNNKEDGMVPVQQGIEFFAALRRLGKKVWMLQYDGQGHSISDSKMKSDYETRLFQFFDHFLKGKPAPSWMTKGVPAQLKEVDRGLQFDAPYFKSSLTTSH</sequence>
<dbReference type="GO" id="GO:0004252">
    <property type="term" value="F:serine-type endopeptidase activity"/>
    <property type="evidence" value="ECO:0007669"/>
    <property type="project" value="TreeGrafter"/>
</dbReference>